<protein>
    <submittedName>
        <fullName evidence="5">Laccase-15</fullName>
    </submittedName>
</protein>
<feature type="domain" description="Plastocyanin-like" evidence="4">
    <location>
        <begin position="155"/>
        <end position="276"/>
    </location>
</feature>
<reference evidence="5" key="2">
    <citation type="journal article" date="2018" name="Sci. Data">
        <title>The draft genome sequence of cork oak.</title>
        <authorList>
            <person name="Ramos A.M."/>
            <person name="Usie A."/>
            <person name="Barbosa P."/>
            <person name="Barros P.M."/>
            <person name="Capote T."/>
            <person name="Chaves I."/>
            <person name="Simoes F."/>
            <person name="Abreu I."/>
            <person name="Carrasquinho I."/>
            <person name="Faro C."/>
            <person name="Guimaraes J.B."/>
            <person name="Mendonca D."/>
            <person name="Nobrega F."/>
            <person name="Rodrigues L."/>
            <person name="Saibo N.J.M."/>
            <person name="Varela M.C."/>
            <person name="Egas C."/>
            <person name="Matos J."/>
            <person name="Miguel C.M."/>
            <person name="Oliveira M.M."/>
            <person name="Ricardo C.P."/>
            <person name="Goncalves S."/>
        </authorList>
    </citation>
    <scope>NUCLEOTIDE SEQUENCE [LARGE SCALE GENOMIC DNA]</scope>
    <source>
        <strain evidence="5">HL8</strain>
    </source>
</reference>
<comment type="similarity">
    <text evidence="1">Belongs to the multicopper oxidase family.</text>
</comment>
<evidence type="ECO:0000313" key="5">
    <source>
        <dbReference type="EMBL" id="KAK7857231.1"/>
    </source>
</evidence>
<dbReference type="Pfam" id="PF00394">
    <property type="entry name" value="Cu-oxidase"/>
    <property type="match status" value="1"/>
</dbReference>
<dbReference type="InterPro" id="IPR001117">
    <property type="entry name" value="Cu-oxidase_2nd"/>
</dbReference>
<dbReference type="EMBL" id="PKMF04000029">
    <property type="protein sequence ID" value="KAK7857231.1"/>
    <property type="molecule type" value="Genomic_DNA"/>
</dbReference>
<sequence length="308" mass="34165">MVDQGKTYLLRQVNAVVSADMFFAIAQHDLTIVGTDGNFIKPDKQWTFYSQAVQLYNNGQDSDLLSHNVTANQSLGLYYIAAISINKVVFRNITPSTSEEDILASSANNISWSNPISSNVLLAYYRNISGVYTTDFPDFPPSFYNFTGDDYEGDLALTNIGTKVKVLNYNEAVEIVFQGTNLLDGSAFFPMHLHGYSFYVVGKGFGNYDNETDPKSFNLVDPVEVNTFSVPKNGWLAIRFVANNPVTVTIKRNACTLEIPRHMTLGMAAVFIVKNGDTTETSIRKPPPLQSSIKILASEKCWIGSCKR</sequence>
<gene>
    <name evidence="5" type="primary">TT10_13</name>
    <name evidence="5" type="ORF">CFP56_019115</name>
</gene>
<dbReference type="AlphaFoldDB" id="A0AAW0M1W9"/>
<proteinExistence type="inferred from homology"/>
<dbReference type="GO" id="GO:0016491">
    <property type="term" value="F:oxidoreductase activity"/>
    <property type="evidence" value="ECO:0007669"/>
    <property type="project" value="InterPro"/>
</dbReference>
<evidence type="ECO:0000256" key="1">
    <source>
        <dbReference type="ARBA" id="ARBA00010609"/>
    </source>
</evidence>
<dbReference type="Pfam" id="PF07731">
    <property type="entry name" value="Cu-oxidase_2"/>
    <property type="match status" value="1"/>
</dbReference>
<reference evidence="5" key="1">
    <citation type="submission" date="2017-12" db="EMBL/GenBank/DDBJ databases">
        <authorList>
            <person name="Barbosa P."/>
            <person name="Usie A."/>
            <person name="Ramos A.M."/>
        </authorList>
    </citation>
    <scope>NUCLEOTIDE SEQUENCE</scope>
    <source>
        <strain evidence="5">HL8</strain>
        <tissue evidence="5">Leaves</tissue>
    </source>
</reference>
<dbReference type="PANTHER" id="PTHR11709:SF261">
    <property type="entry name" value="LACCASE"/>
    <property type="match status" value="1"/>
</dbReference>
<feature type="domain" description="Plastocyanin-like" evidence="3">
    <location>
        <begin position="2"/>
        <end position="82"/>
    </location>
</feature>
<dbReference type="InterPro" id="IPR045087">
    <property type="entry name" value="Cu-oxidase_fam"/>
</dbReference>
<dbReference type="InterPro" id="IPR011706">
    <property type="entry name" value="Cu-oxidase_C"/>
</dbReference>
<comment type="caution">
    <text evidence="5">The sequence shown here is derived from an EMBL/GenBank/DDBJ whole genome shotgun (WGS) entry which is preliminary data.</text>
</comment>
<evidence type="ECO:0000259" key="4">
    <source>
        <dbReference type="Pfam" id="PF07731"/>
    </source>
</evidence>
<dbReference type="Gene3D" id="2.60.40.420">
    <property type="entry name" value="Cupredoxins - blue copper proteins"/>
    <property type="match status" value="2"/>
</dbReference>
<accession>A0AAW0M1W9</accession>
<evidence type="ECO:0000256" key="2">
    <source>
        <dbReference type="ARBA" id="ARBA00023180"/>
    </source>
</evidence>
<reference evidence="5" key="3">
    <citation type="submission" date="2023-07" db="EMBL/GenBank/DDBJ databases">
        <title>An improved reference 1 genome and first organelle genomes of Quercus suber.</title>
        <authorList>
            <consortium name="Genosuber Consortium"/>
            <person name="Usie A."/>
            <person name="Serra O."/>
            <person name="Barros P."/>
        </authorList>
    </citation>
    <scope>NUCLEOTIDE SEQUENCE</scope>
    <source>
        <strain evidence="5">HL8</strain>
        <tissue evidence="5">Leaves</tissue>
    </source>
</reference>
<name>A0AAW0M1W9_QUESU</name>
<dbReference type="PANTHER" id="PTHR11709">
    <property type="entry name" value="MULTI-COPPER OXIDASE"/>
    <property type="match status" value="1"/>
</dbReference>
<evidence type="ECO:0000259" key="3">
    <source>
        <dbReference type="Pfam" id="PF00394"/>
    </source>
</evidence>
<dbReference type="GO" id="GO:0005507">
    <property type="term" value="F:copper ion binding"/>
    <property type="evidence" value="ECO:0007669"/>
    <property type="project" value="InterPro"/>
</dbReference>
<organism evidence="5">
    <name type="scientific">Quercus suber</name>
    <name type="common">Cork oak</name>
    <dbReference type="NCBI Taxonomy" id="58331"/>
    <lineage>
        <taxon>Eukaryota</taxon>
        <taxon>Viridiplantae</taxon>
        <taxon>Streptophyta</taxon>
        <taxon>Embryophyta</taxon>
        <taxon>Tracheophyta</taxon>
        <taxon>Spermatophyta</taxon>
        <taxon>Magnoliopsida</taxon>
        <taxon>eudicotyledons</taxon>
        <taxon>Gunneridae</taxon>
        <taxon>Pentapetalae</taxon>
        <taxon>rosids</taxon>
        <taxon>fabids</taxon>
        <taxon>Fagales</taxon>
        <taxon>Fagaceae</taxon>
        <taxon>Quercus</taxon>
    </lineage>
</organism>
<dbReference type="InterPro" id="IPR008972">
    <property type="entry name" value="Cupredoxin"/>
</dbReference>
<dbReference type="SUPFAM" id="SSF49503">
    <property type="entry name" value="Cupredoxins"/>
    <property type="match status" value="2"/>
</dbReference>
<keyword evidence="2" id="KW-0325">Glycoprotein</keyword>